<sequence length="41" mass="4281">MVSDGGGGGSKSAQSRGKESRVYSDMQGCSSMQGIDEYFSL</sequence>
<keyword evidence="3" id="KW-1185">Reference proteome</keyword>
<evidence type="ECO:0000313" key="3">
    <source>
        <dbReference type="Proteomes" id="UP000447434"/>
    </source>
</evidence>
<dbReference type="AlphaFoldDB" id="A0A6A4NXL5"/>
<proteinExistence type="predicted"/>
<organism evidence="2 3">
    <name type="scientific">Lupinus albus</name>
    <name type="common">White lupine</name>
    <name type="synonym">Lupinus termis</name>
    <dbReference type="NCBI Taxonomy" id="3870"/>
    <lineage>
        <taxon>Eukaryota</taxon>
        <taxon>Viridiplantae</taxon>
        <taxon>Streptophyta</taxon>
        <taxon>Embryophyta</taxon>
        <taxon>Tracheophyta</taxon>
        <taxon>Spermatophyta</taxon>
        <taxon>Magnoliopsida</taxon>
        <taxon>eudicotyledons</taxon>
        <taxon>Gunneridae</taxon>
        <taxon>Pentapetalae</taxon>
        <taxon>rosids</taxon>
        <taxon>fabids</taxon>
        <taxon>Fabales</taxon>
        <taxon>Fabaceae</taxon>
        <taxon>Papilionoideae</taxon>
        <taxon>50 kb inversion clade</taxon>
        <taxon>genistoids sensu lato</taxon>
        <taxon>core genistoids</taxon>
        <taxon>Genisteae</taxon>
        <taxon>Lupinus</taxon>
    </lineage>
</organism>
<accession>A0A6A4NXL5</accession>
<comment type="caution">
    <text evidence="2">The sequence shown here is derived from an EMBL/GenBank/DDBJ whole genome shotgun (WGS) entry which is preliminary data.</text>
</comment>
<dbReference type="Proteomes" id="UP000447434">
    <property type="component" value="Chromosome 18"/>
</dbReference>
<reference evidence="3" key="1">
    <citation type="journal article" date="2020" name="Nat. Commun.">
        <title>Genome sequence of the cluster root forming white lupin.</title>
        <authorList>
            <person name="Hufnagel B."/>
            <person name="Marques A."/>
            <person name="Soriano A."/>
            <person name="Marques L."/>
            <person name="Divol F."/>
            <person name="Doumas P."/>
            <person name="Sallet E."/>
            <person name="Mancinotti D."/>
            <person name="Carrere S."/>
            <person name="Marande W."/>
            <person name="Arribat S."/>
            <person name="Keller J."/>
            <person name="Huneau C."/>
            <person name="Blein T."/>
            <person name="Aime D."/>
            <person name="Laguerre M."/>
            <person name="Taylor J."/>
            <person name="Schubert V."/>
            <person name="Nelson M."/>
            <person name="Geu-Flores F."/>
            <person name="Crespi M."/>
            <person name="Gallardo-Guerrero K."/>
            <person name="Delaux P.-M."/>
            <person name="Salse J."/>
            <person name="Berges H."/>
            <person name="Guyot R."/>
            <person name="Gouzy J."/>
            <person name="Peret B."/>
        </authorList>
    </citation>
    <scope>NUCLEOTIDE SEQUENCE [LARGE SCALE GENOMIC DNA]</scope>
    <source>
        <strain evidence="3">cv. Amiga</strain>
    </source>
</reference>
<evidence type="ECO:0000313" key="2">
    <source>
        <dbReference type="EMBL" id="KAE9594102.1"/>
    </source>
</evidence>
<feature type="compositionally biased region" description="Gly residues" evidence="1">
    <location>
        <begin position="1"/>
        <end position="10"/>
    </location>
</feature>
<feature type="region of interest" description="Disordered" evidence="1">
    <location>
        <begin position="1"/>
        <end position="28"/>
    </location>
</feature>
<protein>
    <submittedName>
        <fullName evidence="2">Uncharacterized protein</fullName>
    </submittedName>
</protein>
<evidence type="ECO:0000256" key="1">
    <source>
        <dbReference type="SAM" id="MobiDB-lite"/>
    </source>
</evidence>
<dbReference type="EMBL" id="WOCE01000018">
    <property type="protein sequence ID" value="KAE9594102.1"/>
    <property type="molecule type" value="Genomic_DNA"/>
</dbReference>
<name>A0A6A4NXL5_LUPAL</name>
<gene>
    <name evidence="2" type="ORF">Lalb_Chr18g0050211</name>
</gene>